<evidence type="ECO:0000313" key="2">
    <source>
        <dbReference type="Proteomes" id="UP001060085"/>
    </source>
</evidence>
<dbReference type="Proteomes" id="UP001060085">
    <property type="component" value="Linkage Group LG07"/>
</dbReference>
<evidence type="ECO:0000313" key="1">
    <source>
        <dbReference type="EMBL" id="KAI5655644.1"/>
    </source>
</evidence>
<name>A0ACC0A4B6_CATRO</name>
<sequence length="213" mass="24022">MKIGTTRPDRPDNEEATKYCWKVVFIMGDSSFAIRLSTNFVNQLANESAKPKKKAKKPKTKLPHEPKSPQQSNSKIHQKQVSDDADILTGSPVAGWPLQSPLFMPAPPSPAANAELDAIRSVLQESEKVVERLQKEEDNMLQEVTQRAKDLHDKEFKLPNQKPMPCLEKYDACLKCYQENVKDPLKCDTSVRDFADCARRARQLVSSVDKQAT</sequence>
<comment type="caution">
    <text evidence="1">The sequence shown here is derived from an EMBL/GenBank/DDBJ whole genome shotgun (WGS) entry which is preliminary data.</text>
</comment>
<gene>
    <name evidence="1" type="ORF">M9H77_32831</name>
</gene>
<reference evidence="2" key="1">
    <citation type="journal article" date="2023" name="Nat. Plants">
        <title>Single-cell RNA sequencing provides a high-resolution roadmap for understanding the multicellular compartmentation of specialized metabolism.</title>
        <authorList>
            <person name="Sun S."/>
            <person name="Shen X."/>
            <person name="Li Y."/>
            <person name="Li Y."/>
            <person name="Wang S."/>
            <person name="Li R."/>
            <person name="Zhang H."/>
            <person name="Shen G."/>
            <person name="Guo B."/>
            <person name="Wei J."/>
            <person name="Xu J."/>
            <person name="St-Pierre B."/>
            <person name="Chen S."/>
            <person name="Sun C."/>
        </authorList>
    </citation>
    <scope>NUCLEOTIDE SEQUENCE [LARGE SCALE GENOMIC DNA]</scope>
</reference>
<protein>
    <submittedName>
        <fullName evidence="1">Uncharacterized protein</fullName>
    </submittedName>
</protein>
<accession>A0ACC0A4B6</accession>
<proteinExistence type="predicted"/>
<dbReference type="EMBL" id="CM044707">
    <property type="protein sequence ID" value="KAI5655644.1"/>
    <property type="molecule type" value="Genomic_DNA"/>
</dbReference>
<keyword evidence="2" id="KW-1185">Reference proteome</keyword>
<organism evidence="1 2">
    <name type="scientific">Catharanthus roseus</name>
    <name type="common">Madagascar periwinkle</name>
    <name type="synonym">Vinca rosea</name>
    <dbReference type="NCBI Taxonomy" id="4058"/>
    <lineage>
        <taxon>Eukaryota</taxon>
        <taxon>Viridiplantae</taxon>
        <taxon>Streptophyta</taxon>
        <taxon>Embryophyta</taxon>
        <taxon>Tracheophyta</taxon>
        <taxon>Spermatophyta</taxon>
        <taxon>Magnoliopsida</taxon>
        <taxon>eudicotyledons</taxon>
        <taxon>Gunneridae</taxon>
        <taxon>Pentapetalae</taxon>
        <taxon>asterids</taxon>
        <taxon>lamiids</taxon>
        <taxon>Gentianales</taxon>
        <taxon>Apocynaceae</taxon>
        <taxon>Rauvolfioideae</taxon>
        <taxon>Vinceae</taxon>
        <taxon>Catharanthinae</taxon>
        <taxon>Catharanthus</taxon>
    </lineage>
</organism>